<feature type="region of interest" description="Disordered" evidence="1">
    <location>
        <begin position="1"/>
        <end position="24"/>
    </location>
</feature>
<gene>
    <name evidence="2" type="ORF">DYH56_03465</name>
</gene>
<evidence type="ECO:0000313" key="2">
    <source>
        <dbReference type="EMBL" id="REI42424.1"/>
    </source>
</evidence>
<feature type="compositionally biased region" description="Basic and acidic residues" evidence="1">
    <location>
        <begin position="1"/>
        <end position="18"/>
    </location>
</feature>
<comment type="caution">
    <text evidence="2">The sequence shown here is derived from an EMBL/GenBank/DDBJ whole genome shotgun (WGS) entry which is preliminary data.</text>
</comment>
<evidence type="ECO:0008006" key="4">
    <source>
        <dbReference type="Google" id="ProtNLM"/>
    </source>
</evidence>
<reference evidence="2 3" key="1">
    <citation type="submission" date="2018-08" db="EMBL/GenBank/DDBJ databases">
        <title>Draft genome sequence of Psychrilyobacter sp. strain SD5 isolated from Black Sea water.</title>
        <authorList>
            <person name="Yadav S."/>
            <person name="Villanueva L."/>
            <person name="Damste J.S.S."/>
        </authorList>
    </citation>
    <scope>NUCLEOTIDE SEQUENCE [LARGE SCALE GENOMIC DNA]</scope>
    <source>
        <strain evidence="2 3">SD5</strain>
    </source>
</reference>
<dbReference type="Proteomes" id="UP000263486">
    <property type="component" value="Unassembled WGS sequence"/>
</dbReference>
<evidence type="ECO:0000256" key="1">
    <source>
        <dbReference type="SAM" id="MobiDB-lite"/>
    </source>
</evidence>
<sequence length="125" mass="13729">MKETNETEDKNIEEKAETQPKNIKPKIELKEDKVIVTLGGPITFNGEKIGKIELDFNSITGAEICEAESESLGKFFTPLPDVNYSTAYQAAIAAKASGIPFEAILELKSKDFRVITECTKGFLLG</sequence>
<dbReference type="EMBL" id="QUAJ01000004">
    <property type="protein sequence ID" value="REI42424.1"/>
    <property type="molecule type" value="Genomic_DNA"/>
</dbReference>
<organism evidence="2 3">
    <name type="scientific">Psychrilyobacter piezotolerans</name>
    <dbReference type="NCBI Taxonomy" id="2293438"/>
    <lineage>
        <taxon>Bacteria</taxon>
        <taxon>Fusobacteriati</taxon>
        <taxon>Fusobacteriota</taxon>
        <taxon>Fusobacteriia</taxon>
        <taxon>Fusobacteriales</taxon>
        <taxon>Fusobacteriaceae</taxon>
        <taxon>Psychrilyobacter</taxon>
    </lineage>
</organism>
<proteinExistence type="predicted"/>
<name>A0ABX9KJB8_9FUSO</name>
<accession>A0ABX9KJB8</accession>
<evidence type="ECO:0000313" key="3">
    <source>
        <dbReference type="Proteomes" id="UP000263486"/>
    </source>
</evidence>
<protein>
    <recommendedName>
        <fullName evidence="4">Phage tail assembly chaperone protein, E, or 41 or 14</fullName>
    </recommendedName>
</protein>
<dbReference type="RefSeq" id="WP_114641465.1">
    <property type="nucleotide sequence ID" value="NZ_JAACIO010000004.1"/>
</dbReference>
<keyword evidence="3" id="KW-1185">Reference proteome</keyword>